<evidence type="ECO:0000313" key="2">
    <source>
        <dbReference type="EMBL" id="KAH7525324.1"/>
    </source>
</evidence>
<dbReference type="AlphaFoldDB" id="A0A978VBN9"/>
<gene>
    <name evidence="2" type="ORF">FEM48_Zijuj06G0212700</name>
</gene>
<dbReference type="Pfam" id="PF25019">
    <property type="entry name" value="LRR_R13L1-DRL21"/>
    <property type="match status" value="1"/>
</dbReference>
<name>A0A978VBN9_ZIZJJ</name>
<sequence length="169" mass="19011">MRVDGYVGVRFASWVLSIVNVVKLEIVECEKCWYLPPLDRLPSLQKLHLERLPLLECIVLDMSSLKQSSLSPRIPFFPSLKIFLIWNHPELVSMPLFSYFEFISLKNTSLKPLEQTIMMKSYGREASSSSSSCSPSPSKLENVSISGIEDSTVSARSCGQPLFTPVSNH</sequence>
<organism evidence="2 3">
    <name type="scientific">Ziziphus jujuba var. spinosa</name>
    <dbReference type="NCBI Taxonomy" id="714518"/>
    <lineage>
        <taxon>Eukaryota</taxon>
        <taxon>Viridiplantae</taxon>
        <taxon>Streptophyta</taxon>
        <taxon>Embryophyta</taxon>
        <taxon>Tracheophyta</taxon>
        <taxon>Spermatophyta</taxon>
        <taxon>Magnoliopsida</taxon>
        <taxon>eudicotyledons</taxon>
        <taxon>Gunneridae</taxon>
        <taxon>Pentapetalae</taxon>
        <taxon>rosids</taxon>
        <taxon>fabids</taxon>
        <taxon>Rosales</taxon>
        <taxon>Rhamnaceae</taxon>
        <taxon>Paliureae</taxon>
        <taxon>Ziziphus</taxon>
    </lineage>
</organism>
<proteinExistence type="predicted"/>
<evidence type="ECO:0000313" key="3">
    <source>
        <dbReference type="Proteomes" id="UP000813462"/>
    </source>
</evidence>
<dbReference type="InterPro" id="IPR056789">
    <property type="entry name" value="LRR_R13L1-DRL21"/>
</dbReference>
<dbReference type="EMBL" id="JAEACU010000006">
    <property type="protein sequence ID" value="KAH7525324.1"/>
    <property type="molecule type" value="Genomic_DNA"/>
</dbReference>
<feature type="domain" description="R13L1/DRL21-like LRR repeat region" evidence="1">
    <location>
        <begin position="2"/>
        <end position="51"/>
    </location>
</feature>
<comment type="caution">
    <text evidence="2">The sequence shown here is derived from an EMBL/GenBank/DDBJ whole genome shotgun (WGS) entry which is preliminary data.</text>
</comment>
<dbReference type="Proteomes" id="UP000813462">
    <property type="component" value="Unassembled WGS sequence"/>
</dbReference>
<accession>A0A978VBN9</accession>
<protein>
    <recommendedName>
        <fullName evidence="1">R13L1/DRL21-like LRR repeat region domain-containing protein</fullName>
    </recommendedName>
</protein>
<reference evidence="2" key="1">
    <citation type="journal article" date="2021" name="Front. Plant Sci.">
        <title>Chromosome-Scale Genome Assembly for Chinese Sour Jujube and Insights Into Its Genome Evolution and Domestication Signature.</title>
        <authorList>
            <person name="Shen L.-Y."/>
            <person name="Luo H."/>
            <person name="Wang X.-L."/>
            <person name="Wang X.-M."/>
            <person name="Qiu X.-J."/>
            <person name="Liu H."/>
            <person name="Zhou S.-S."/>
            <person name="Jia K.-H."/>
            <person name="Nie S."/>
            <person name="Bao Y.-T."/>
            <person name="Zhang R.-G."/>
            <person name="Yun Q.-Z."/>
            <person name="Chai Y.-H."/>
            <person name="Lu J.-Y."/>
            <person name="Li Y."/>
            <person name="Zhao S.-W."/>
            <person name="Mao J.-F."/>
            <person name="Jia S.-G."/>
            <person name="Mao Y.-M."/>
        </authorList>
    </citation>
    <scope>NUCLEOTIDE SEQUENCE</scope>
    <source>
        <strain evidence="2">AT0</strain>
        <tissue evidence="2">Leaf</tissue>
    </source>
</reference>
<evidence type="ECO:0000259" key="1">
    <source>
        <dbReference type="Pfam" id="PF25019"/>
    </source>
</evidence>